<evidence type="ECO:0000313" key="2">
    <source>
        <dbReference type="EMBL" id="MFA9479305.1"/>
    </source>
</evidence>
<feature type="region of interest" description="Disordered" evidence="1">
    <location>
        <begin position="146"/>
        <end position="171"/>
    </location>
</feature>
<organism evidence="2 3">
    <name type="scientific">Natronomicrosphaera hydrolytica</name>
    <dbReference type="NCBI Taxonomy" id="3242702"/>
    <lineage>
        <taxon>Bacteria</taxon>
        <taxon>Pseudomonadati</taxon>
        <taxon>Planctomycetota</taxon>
        <taxon>Phycisphaerae</taxon>
        <taxon>Phycisphaerales</taxon>
        <taxon>Phycisphaeraceae</taxon>
        <taxon>Natronomicrosphaera</taxon>
    </lineage>
</organism>
<feature type="compositionally biased region" description="Basic and acidic residues" evidence="1">
    <location>
        <begin position="155"/>
        <end position="171"/>
    </location>
</feature>
<protein>
    <recommendedName>
        <fullName evidence="4">YHS domain-containing protein</fullName>
    </recommendedName>
</protein>
<name>A0ABV4U872_9BACT</name>
<reference evidence="2 3" key="1">
    <citation type="submission" date="2024-08" db="EMBL/GenBank/DDBJ databases">
        <title>Whole-genome sequencing of halo(alkali)philic microorganisms from hypersaline lakes.</title>
        <authorList>
            <person name="Sorokin D.Y."/>
            <person name="Merkel A.Y."/>
            <person name="Messina E."/>
            <person name="Yakimov M."/>
        </authorList>
    </citation>
    <scope>NUCLEOTIDE SEQUENCE [LARGE SCALE GENOMIC DNA]</scope>
    <source>
        <strain evidence="2 3">AB-hyl4</strain>
    </source>
</reference>
<sequence length="171" mass="17768">MTDSRCLGLLPVSMNFSRCMGVVLPAGLLGLALVLTGCGEEETGPGVEAGAEWRVDAEAEAEAAAADAEADDVRVLMGDEAVAAVEAGEATAYPLDECIVAGTQLGSMGTPVSMVYGDQEVKFCCAGCDTVFLQDPASYLAKLNGDDAAEESAEDHDHDHHHDHGHDHDHG</sequence>
<comment type="caution">
    <text evidence="2">The sequence shown here is derived from an EMBL/GenBank/DDBJ whole genome shotgun (WGS) entry which is preliminary data.</text>
</comment>
<evidence type="ECO:0000256" key="1">
    <source>
        <dbReference type="SAM" id="MobiDB-lite"/>
    </source>
</evidence>
<dbReference type="Proteomes" id="UP001575105">
    <property type="component" value="Unassembled WGS sequence"/>
</dbReference>
<evidence type="ECO:0000313" key="3">
    <source>
        <dbReference type="Proteomes" id="UP001575105"/>
    </source>
</evidence>
<proteinExistence type="predicted"/>
<gene>
    <name evidence="2" type="ORF">ACERK3_13520</name>
</gene>
<dbReference type="EMBL" id="JBGUBD010000008">
    <property type="protein sequence ID" value="MFA9479305.1"/>
    <property type="molecule type" value="Genomic_DNA"/>
</dbReference>
<keyword evidence="3" id="KW-1185">Reference proteome</keyword>
<dbReference type="RefSeq" id="WP_425346232.1">
    <property type="nucleotide sequence ID" value="NZ_JBGUBD010000008.1"/>
</dbReference>
<accession>A0ABV4U872</accession>
<evidence type="ECO:0008006" key="4">
    <source>
        <dbReference type="Google" id="ProtNLM"/>
    </source>
</evidence>